<organism evidence="2 3">
    <name type="scientific">Tistlia consotensis USBA 355</name>
    <dbReference type="NCBI Taxonomy" id="560819"/>
    <lineage>
        <taxon>Bacteria</taxon>
        <taxon>Pseudomonadati</taxon>
        <taxon>Pseudomonadota</taxon>
        <taxon>Alphaproteobacteria</taxon>
        <taxon>Rhodospirillales</taxon>
        <taxon>Rhodovibrionaceae</taxon>
        <taxon>Tistlia</taxon>
    </lineage>
</organism>
<dbReference type="PROSITE" id="PS51318">
    <property type="entry name" value="TAT"/>
    <property type="match status" value="1"/>
</dbReference>
<dbReference type="AlphaFoldDB" id="A0A1Y6BER8"/>
<keyword evidence="1" id="KW-0732">Signal</keyword>
<dbReference type="Proteomes" id="UP000192917">
    <property type="component" value="Unassembled WGS sequence"/>
</dbReference>
<dbReference type="InterPro" id="IPR024651">
    <property type="entry name" value="FAD-SLDH_ssu"/>
</dbReference>
<sequence>MAGHRTTFPAVRLSRRRLLAGAAAAALLGSGLRRAAAADHALPAFMRLSEALTGRRRLDAAAGARYLAALGERLDAAALARLLAAPLPADLSAAADRIVADWYSGEARIDGSTVSVDYDGALLWDALDFTKPPGQCGGETGFWADPPA</sequence>
<dbReference type="InterPro" id="IPR006311">
    <property type="entry name" value="TAT_signal"/>
</dbReference>
<feature type="signal peptide" evidence="1">
    <location>
        <begin position="1"/>
        <end position="35"/>
    </location>
</feature>
<name>A0A1Y6BER8_9PROT</name>
<feature type="chain" id="PRO_5012667072" evidence="1">
    <location>
        <begin position="36"/>
        <end position="148"/>
    </location>
</feature>
<accession>A0A1Y6BER8</accession>
<dbReference type="STRING" id="560819.SAMN05428998_102105"/>
<gene>
    <name evidence="2" type="ORF">SAMN05428998_102105</name>
</gene>
<keyword evidence="3" id="KW-1185">Reference proteome</keyword>
<protein>
    <submittedName>
        <fullName evidence="2">Membrane bound FAD containing D-sorbitol dehydrogenase</fullName>
    </submittedName>
</protein>
<evidence type="ECO:0000313" key="3">
    <source>
        <dbReference type="Proteomes" id="UP000192917"/>
    </source>
</evidence>
<evidence type="ECO:0000313" key="2">
    <source>
        <dbReference type="EMBL" id="SME97747.1"/>
    </source>
</evidence>
<proteinExistence type="predicted"/>
<reference evidence="2 3" key="1">
    <citation type="submission" date="2017-04" db="EMBL/GenBank/DDBJ databases">
        <authorList>
            <person name="Afonso C.L."/>
            <person name="Miller P.J."/>
            <person name="Scott M.A."/>
            <person name="Spackman E."/>
            <person name="Goraichik I."/>
            <person name="Dimitrov K.M."/>
            <person name="Suarez D.L."/>
            <person name="Swayne D.E."/>
        </authorList>
    </citation>
    <scope>NUCLEOTIDE SEQUENCE [LARGE SCALE GENOMIC DNA]</scope>
    <source>
        <strain evidence="2 3">USBA 355</strain>
    </source>
</reference>
<dbReference type="EMBL" id="FWZX01000002">
    <property type="protein sequence ID" value="SME97747.1"/>
    <property type="molecule type" value="Genomic_DNA"/>
</dbReference>
<evidence type="ECO:0000256" key="1">
    <source>
        <dbReference type="SAM" id="SignalP"/>
    </source>
</evidence>
<dbReference type="Pfam" id="PF12318">
    <property type="entry name" value="FAD-SLDH"/>
    <property type="match status" value="1"/>
</dbReference>
<dbReference type="RefSeq" id="WP_085121185.1">
    <property type="nucleotide sequence ID" value="NZ_FWZX01000002.1"/>
</dbReference>